<proteinExistence type="predicted"/>
<evidence type="ECO:0000313" key="2">
    <source>
        <dbReference type="EMBL" id="KAK3210067.1"/>
    </source>
</evidence>
<protein>
    <submittedName>
        <fullName evidence="2">Uncharacterized protein</fullName>
    </submittedName>
</protein>
<feature type="region of interest" description="Disordered" evidence="1">
    <location>
        <begin position="54"/>
        <end position="76"/>
    </location>
</feature>
<reference evidence="2 3" key="1">
    <citation type="submission" date="2021-02" db="EMBL/GenBank/DDBJ databases">
        <title>Genome assembly of Pseudopithomyces chartarum.</title>
        <authorList>
            <person name="Jauregui R."/>
            <person name="Singh J."/>
            <person name="Voisey C."/>
        </authorList>
    </citation>
    <scope>NUCLEOTIDE SEQUENCE [LARGE SCALE GENOMIC DNA]</scope>
    <source>
        <strain evidence="2 3">AGR01</strain>
    </source>
</reference>
<dbReference type="Proteomes" id="UP001280581">
    <property type="component" value="Unassembled WGS sequence"/>
</dbReference>
<name>A0AAN6RK06_9PLEO</name>
<evidence type="ECO:0000313" key="3">
    <source>
        <dbReference type="Proteomes" id="UP001280581"/>
    </source>
</evidence>
<evidence type="ECO:0000256" key="1">
    <source>
        <dbReference type="SAM" id="MobiDB-lite"/>
    </source>
</evidence>
<gene>
    <name evidence="2" type="ORF">GRF29_44g1517274</name>
</gene>
<dbReference type="AlphaFoldDB" id="A0AAN6RK06"/>
<feature type="compositionally biased region" description="Polar residues" evidence="1">
    <location>
        <begin position="54"/>
        <end position="64"/>
    </location>
</feature>
<accession>A0AAN6RK06</accession>
<sequence length="146" mass="16196">MQQRPLHRRHTIPAWPAGAWRYGTLTQSDRKSSAPRACFSYASSLLGDLHHSARATTSKTSQARSPAAAHRQHSSTTAPLWFRGQPAAFRLRNLASKMWGQVQGALLTYSVDYLRAVHTDCSSLPTDRPLLPLLLHPSEQLTAQLS</sequence>
<keyword evidence="3" id="KW-1185">Reference proteome</keyword>
<comment type="caution">
    <text evidence="2">The sequence shown here is derived from an EMBL/GenBank/DDBJ whole genome shotgun (WGS) entry which is preliminary data.</text>
</comment>
<organism evidence="2 3">
    <name type="scientific">Pseudopithomyces chartarum</name>
    <dbReference type="NCBI Taxonomy" id="1892770"/>
    <lineage>
        <taxon>Eukaryota</taxon>
        <taxon>Fungi</taxon>
        <taxon>Dikarya</taxon>
        <taxon>Ascomycota</taxon>
        <taxon>Pezizomycotina</taxon>
        <taxon>Dothideomycetes</taxon>
        <taxon>Pleosporomycetidae</taxon>
        <taxon>Pleosporales</taxon>
        <taxon>Massarineae</taxon>
        <taxon>Didymosphaeriaceae</taxon>
        <taxon>Pseudopithomyces</taxon>
    </lineage>
</organism>
<dbReference type="EMBL" id="WVTA01000005">
    <property type="protein sequence ID" value="KAK3210067.1"/>
    <property type="molecule type" value="Genomic_DNA"/>
</dbReference>